<feature type="region of interest" description="Disordered" evidence="1">
    <location>
        <begin position="82"/>
        <end position="129"/>
    </location>
</feature>
<dbReference type="RefSeq" id="WP_145281102.1">
    <property type="nucleotide sequence ID" value="NZ_CP036291.1"/>
</dbReference>
<proteinExistence type="predicted"/>
<reference evidence="2 3" key="1">
    <citation type="submission" date="2019-02" db="EMBL/GenBank/DDBJ databases">
        <title>Deep-cultivation of Planctomycetes and their phenomic and genomic characterization uncovers novel biology.</title>
        <authorList>
            <person name="Wiegand S."/>
            <person name="Jogler M."/>
            <person name="Boedeker C."/>
            <person name="Pinto D."/>
            <person name="Vollmers J."/>
            <person name="Rivas-Marin E."/>
            <person name="Kohn T."/>
            <person name="Peeters S.H."/>
            <person name="Heuer A."/>
            <person name="Rast P."/>
            <person name="Oberbeckmann S."/>
            <person name="Bunk B."/>
            <person name="Jeske O."/>
            <person name="Meyerdierks A."/>
            <person name="Storesund J.E."/>
            <person name="Kallscheuer N."/>
            <person name="Luecker S."/>
            <person name="Lage O.M."/>
            <person name="Pohl T."/>
            <person name="Merkel B.J."/>
            <person name="Hornburger P."/>
            <person name="Mueller R.-W."/>
            <person name="Bruemmer F."/>
            <person name="Labrenz M."/>
            <person name="Spormann A.M."/>
            <person name="Op den Camp H."/>
            <person name="Overmann J."/>
            <person name="Amann R."/>
            <person name="Jetten M.S.M."/>
            <person name="Mascher T."/>
            <person name="Medema M.H."/>
            <person name="Devos D.P."/>
            <person name="Kaster A.-K."/>
            <person name="Ovreas L."/>
            <person name="Rohde M."/>
            <person name="Galperin M.Y."/>
            <person name="Jogler C."/>
        </authorList>
    </citation>
    <scope>NUCLEOTIDE SEQUENCE [LARGE SCALE GENOMIC DNA]</scope>
    <source>
        <strain evidence="2 3">Pla175</strain>
    </source>
</reference>
<feature type="compositionally biased region" description="Polar residues" evidence="1">
    <location>
        <begin position="82"/>
        <end position="91"/>
    </location>
</feature>
<gene>
    <name evidence="2" type="ORF">Pla175_05460</name>
</gene>
<evidence type="ECO:0000313" key="3">
    <source>
        <dbReference type="Proteomes" id="UP000317429"/>
    </source>
</evidence>
<feature type="compositionally biased region" description="Low complexity" evidence="1">
    <location>
        <begin position="114"/>
        <end position="129"/>
    </location>
</feature>
<dbReference type="EMBL" id="CP036291">
    <property type="protein sequence ID" value="QDU87189.1"/>
    <property type="molecule type" value="Genomic_DNA"/>
</dbReference>
<name>A0A518D6W3_9BACT</name>
<dbReference type="KEGG" id="pnd:Pla175_05460"/>
<accession>A0A518D6W3</accession>
<evidence type="ECO:0000313" key="2">
    <source>
        <dbReference type="EMBL" id="QDU87189.1"/>
    </source>
</evidence>
<protein>
    <submittedName>
        <fullName evidence="2">Uncharacterized protein</fullName>
    </submittedName>
</protein>
<dbReference type="Proteomes" id="UP000317429">
    <property type="component" value="Chromosome"/>
</dbReference>
<keyword evidence="3" id="KW-1185">Reference proteome</keyword>
<sequence length="129" mass="13577">MDNPIHAIRMRAYDYFCGDLDVDGGVIEGADMILDAMQTAIELGMLTDAEAEGFAVEICQLPADRLDFAAGFQAVTARMGQTVLTRTPTRSQDGRPEPGRDRGGVLGVPGDLEPGGAAAPTIAIPIDES</sequence>
<organism evidence="2 3">
    <name type="scientific">Pirellulimonas nuda</name>
    <dbReference type="NCBI Taxonomy" id="2528009"/>
    <lineage>
        <taxon>Bacteria</taxon>
        <taxon>Pseudomonadati</taxon>
        <taxon>Planctomycetota</taxon>
        <taxon>Planctomycetia</taxon>
        <taxon>Pirellulales</taxon>
        <taxon>Lacipirellulaceae</taxon>
        <taxon>Pirellulimonas</taxon>
    </lineage>
</organism>
<feature type="compositionally biased region" description="Basic and acidic residues" evidence="1">
    <location>
        <begin position="92"/>
        <end position="103"/>
    </location>
</feature>
<dbReference type="AlphaFoldDB" id="A0A518D6W3"/>
<evidence type="ECO:0000256" key="1">
    <source>
        <dbReference type="SAM" id="MobiDB-lite"/>
    </source>
</evidence>